<evidence type="ECO:0000313" key="3">
    <source>
        <dbReference type="Proteomes" id="UP000054770"/>
    </source>
</evidence>
<dbReference type="RefSeq" id="WP_087650033.1">
    <property type="nucleotide sequence ID" value="NZ_FCON02000268.1"/>
</dbReference>
<feature type="region of interest" description="Disordered" evidence="1">
    <location>
        <begin position="104"/>
        <end position="132"/>
    </location>
</feature>
<evidence type="ECO:0000256" key="1">
    <source>
        <dbReference type="SAM" id="MobiDB-lite"/>
    </source>
</evidence>
<sequence length="132" mass="14094">MAVITDEEIAAARKAGEEVGPCAIAAHYFAEDRSLGVELDNGVRLRVPVSLIQGLGEASDEVLAAIEISPVGWGLHFPAIDADVYVPSLFRGIYGSRAWMRELGRRTSPAKAAASRENGKKGGRPRKAEVHA</sequence>
<dbReference type="OrthoDB" id="8563470at2"/>
<accession>A0A158L2B1</accession>
<keyword evidence="3" id="KW-1185">Reference proteome</keyword>
<evidence type="ECO:0000313" key="2">
    <source>
        <dbReference type="EMBL" id="SAL87159.1"/>
    </source>
</evidence>
<proteinExistence type="predicted"/>
<name>A0A158L2B1_9BURK</name>
<evidence type="ECO:0008006" key="4">
    <source>
        <dbReference type="Google" id="ProtNLM"/>
    </source>
</evidence>
<dbReference type="Gene3D" id="3.30.2020.40">
    <property type="entry name" value="Uncharacterised protein PF10387, DUF2442"/>
    <property type="match status" value="1"/>
</dbReference>
<dbReference type="Proteomes" id="UP000054770">
    <property type="component" value="Unassembled WGS sequence"/>
</dbReference>
<reference evidence="2" key="1">
    <citation type="submission" date="2016-01" db="EMBL/GenBank/DDBJ databases">
        <authorList>
            <person name="Peeters C."/>
        </authorList>
    </citation>
    <scope>NUCLEOTIDE SEQUENCE [LARGE SCALE GENOMIC DNA]</scope>
    <source>
        <strain evidence="2">LMG 22940</strain>
    </source>
</reference>
<gene>
    <name evidence="2" type="ORF">AWB68_08298</name>
</gene>
<dbReference type="InterPro" id="IPR018841">
    <property type="entry name" value="DUF2442"/>
</dbReference>
<comment type="caution">
    <text evidence="2">The sequence shown here is derived from an EMBL/GenBank/DDBJ whole genome shotgun (WGS) entry which is preliminary data.</text>
</comment>
<dbReference type="Pfam" id="PF10387">
    <property type="entry name" value="DUF2442"/>
    <property type="match status" value="1"/>
</dbReference>
<organism evidence="2 3">
    <name type="scientific">Caballeronia choica</name>
    <dbReference type="NCBI Taxonomy" id="326476"/>
    <lineage>
        <taxon>Bacteria</taxon>
        <taxon>Pseudomonadati</taxon>
        <taxon>Pseudomonadota</taxon>
        <taxon>Betaproteobacteria</taxon>
        <taxon>Burkholderiales</taxon>
        <taxon>Burkholderiaceae</taxon>
        <taxon>Caballeronia</taxon>
    </lineage>
</organism>
<dbReference type="AlphaFoldDB" id="A0A158L2B1"/>
<protein>
    <recommendedName>
        <fullName evidence="4">DUF2442 domain-containing protein</fullName>
    </recommendedName>
</protein>
<dbReference type="EMBL" id="FCON02000268">
    <property type="protein sequence ID" value="SAL87159.1"/>
    <property type="molecule type" value="Genomic_DNA"/>
</dbReference>